<evidence type="ECO:0000313" key="3">
    <source>
        <dbReference type="Proteomes" id="UP000326396"/>
    </source>
</evidence>
<gene>
    <name evidence="2" type="ORF">E3N88_09350</name>
</gene>
<organism evidence="2 3">
    <name type="scientific">Mikania micrantha</name>
    <name type="common">bitter vine</name>
    <dbReference type="NCBI Taxonomy" id="192012"/>
    <lineage>
        <taxon>Eukaryota</taxon>
        <taxon>Viridiplantae</taxon>
        <taxon>Streptophyta</taxon>
        <taxon>Embryophyta</taxon>
        <taxon>Tracheophyta</taxon>
        <taxon>Spermatophyta</taxon>
        <taxon>Magnoliopsida</taxon>
        <taxon>eudicotyledons</taxon>
        <taxon>Gunneridae</taxon>
        <taxon>Pentapetalae</taxon>
        <taxon>asterids</taxon>
        <taxon>campanulids</taxon>
        <taxon>Asterales</taxon>
        <taxon>Asteraceae</taxon>
        <taxon>Asteroideae</taxon>
        <taxon>Heliantheae alliance</taxon>
        <taxon>Eupatorieae</taxon>
        <taxon>Mikania</taxon>
    </lineage>
</organism>
<reference evidence="2 3" key="1">
    <citation type="submission" date="2019-05" db="EMBL/GenBank/DDBJ databases">
        <title>Mikania micrantha, genome provides insights into the molecular mechanism of rapid growth.</title>
        <authorList>
            <person name="Liu B."/>
        </authorList>
    </citation>
    <scope>NUCLEOTIDE SEQUENCE [LARGE SCALE GENOMIC DNA]</scope>
    <source>
        <strain evidence="2">NLD-2019</strain>
        <tissue evidence="2">Leaf</tissue>
    </source>
</reference>
<sequence>MSIFPMQTDLDRGSTAGSNDPIEDGLHYVINMVPRDIYDFDENDEIDSDSYWCEPNEDGLSNLAQDSMQEIQLSRKDIPPLIVDASTNLHATEVLDSESCDDSDHDDTLWDWMTADDDEAD</sequence>
<accession>A0A5N6PIV7</accession>
<proteinExistence type="predicted"/>
<dbReference type="AlphaFoldDB" id="A0A5N6PIV7"/>
<feature type="region of interest" description="Disordered" evidence="1">
    <location>
        <begin position="1"/>
        <end position="23"/>
    </location>
</feature>
<protein>
    <submittedName>
        <fullName evidence="2">Uncharacterized protein</fullName>
    </submittedName>
</protein>
<dbReference type="EMBL" id="SZYD01000004">
    <property type="protein sequence ID" value="KAD6454644.1"/>
    <property type="molecule type" value="Genomic_DNA"/>
</dbReference>
<comment type="caution">
    <text evidence="2">The sequence shown here is derived from an EMBL/GenBank/DDBJ whole genome shotgun (WGS) entry which is preliminary data.</text>
</comment>
<keyword evidence="3" id="KW-1185">Reference proteome</keyword>
<name>A0A5N6PIV7_9ASTR</name>
<evidence type="ECO:0000256" key="1">
    <source>
        <dbReference type="SAM" id="MobiDB-lite"/>
    </source>
</evidence>
<evidence type="ECO:0000313" key="2">
    <source>
        <dbReference type="EMBL" id="KAD6454644.1"/>
    </source>
</evidence>
<dbReference type="Proteomes" id="UP000326396">
    <property type="component" value="Linkage Group LG12"/>
</dbReference>